<sequence>MNTTVLAVGYTIFGAFAETMALGPSTLKKSIRIFNYRVLVGLKSPKLPSQALMKMRDLGPRLSDSLIPLDFMAMFILLFL</sequence>
<accession>A0A914DB61</accession>
<keyword evidence="2" id="KW-1185">Reference proteome</keyword>
<organism evidence="2 3">
    <name type="scientific">Acrobeloides nanus</name>
    <dbReference type="NCBI Taxonomy" id="290746"/>
    <lineage>
        <taxon>Eukaryota</taxon>
        <taxon>Metazoa</taxon>
        <taxon>Ecdysozoa</taxon>
        <taxon>Nematoda</taxon>
        <taxon>Chromadorea</taxon>
        <taxon>Rhabditida</taxon>
        <taxon>Tylenchina</taxon>
        <taxon>Cephalobomorpha</taxon>
        <taxon>Cephaloboidea</taxon>
        <taxon>Cephalobidae</taxon>
        <taxon>Acrobeloides</taxon>
    </lineage>
</organism>
<proteinExistence type="predicted"/>
<reference evidence="3" key="1">
    <citation type="submission" date="2022-11" db="UniProtKB">
        <authorList>
            <consortium name="WormBaseParasite"/>
        </authorList>
    </citation>
    <scope>IDENTIFICATION</scope>
</reference>
<keyword evidence="1" id="KW-0812">Transmembrane</keyword>
<dbReference type="AlphaFoldDB" id="A0A914DB61"/>
<evidence type="ECO:0000256" key="1">
    <source>
        <dbReference type="SAM" id="Phobius"/>
    </source>
</evidence>
<evidence type="ECO:0000313" key="2">
    <source>
        <dbReference type="Proteomes" id="UP000887540"/>
    </source>
</evidence>
<protein>
    <submittedName>
        <fullName evidence="3">Uncharacterized protein</fullName>
    </submittedName>
</protein>
<dbReference type="Proteomes" id="UP000887540">
    <property type="component" value="Unplaced"/>
</dbReference>
<dbReference type="WBParaSite" id="ACRNAN_scaffold2235.g9365.t1">
    <property type="protein sequence ID" value="ACRNAN_scaffold2235.g9365.t1"/>
    <property type="gene ID" value="ACRNAN_scaffold2235.g9365"/>
</dbReference>
<keyword evidence="1" id="KW-1133">Transmembrane helix</keyword>
<feature type="transmembrane region" description="Helical" evidence="1">
    <location>
        <begin position="6"/>
        <end position="27"/>
    </location>
</feature>
<name>A0A914DB61_9BILA</name>
<evidence type="ECO:0000313" key="3">
    <source>
        <dbReference type="WBParaSite" id="ACRNAN_scaffold2235.g9365.t1"/>
    </source>
</evidence>
<keyword evidence="1" id="KW-0472">Membrane</keyword>